<dbReference type="PROSITE" id="PS50076">
    <property type="entry name" value="DNAJ_2"/>
    <property type="match status" value="1"/>
</dbReference>
<dbReference type="InterPro" id="IPR036869">
    <property type="entry name" value="J_dom_sf"/>
</dbReference>
<feature type="domain" description="J" evidence="3">
    <location>
        <begin position="15"/>
        <end position="78"/>
    </location>
</feature>
<keyword evidence="2" id="KW-0175">Coiled coil</keyword>
<evidence type="ECO:0000256" key="1">
    <source>
        <dbReference type="ARBA" id="ARBA00023186"/>
    </source>
</evidence>
<evidence type="ECO:0000313" key="4">
    <source>
        <dbReference type="EMBL" id="AYV79768.1"/>
    </source>
</evidence>
<gene>
    <name evidence="4" type="ORF">Faunusvirus48_3</name>
</gene>
<dbReference type="SUPFAM" id="SSF46565">
    <property type="entry name" value="Chaperone J-domain"/>
    <property type="match status" value="1"/>
</dbReference>
<dbReference type="CDD" id="cd06257">
    <property type="entry name" value="DnaJ"/>
    <property type="match status" value="1"/>
</dbReference>
<name>A0A3G4ZXX6_9VIRU</name>
<evidence type="ECO:0000259" key="3">
    <source>
        <dbReference type="PROSITE" id="PS50076"/>
    </source>
</evidence>
<dbReference type="PRINTS" id="PR00625">
    <property type="entry name" value="JDOMAIN"/>
</dbReference>
<feature type="coiled-coil region" evidence="2">
    <location>
        <begin position="243"/>
        <end position="270"/>
    </location>
</feature>
<evidence type="ECO:0000256" key="2">
    <source>
        <dbReference type="SAM" id="Coils"/>
    </source>
</evidence>
<reference evidence="4" key="1">
    <citation type="submission" date="2018-10" db="EMBL/GenBank/DDBJ databases">
        <title>Hidden diversity of soil giant viruses.</title>
        <authorList>
            <person name="Schulz F."/>
            <person name="Alteio L."/>
            <person name="Goudeau D."/>
            <person name="Ryan E.M."/>
            <person name="Malmstrom R.R."/>
            <person name="Blanchard J."/>
            <person name="Woyke T."/>
        </authorList>
    </citation>
    <scope>NUCLEOTIDE SEQUENCE</scope>
    <source>
        <strain evidence="4">FNV1</strain>
    </source>
</reference>
<dbReference type="PANTHER" id="PTHR44145:SF3">
    <property type="entry name" value="DNAJ HOMOLOG SUBFAMILY A MEMBER 3, MITOCHONDRIAL"/>
    <property type="match status" value="1"/>
</dbReference>
<proteinExistence type="predicted"/>
<organism evidence="4">
    <name type="scientific">Faunusvirus sp</name>
    <dbReference type="NCBI Taxonomy" id="2487766"/>
    <lineage>
        <taxon>Viruses</taxon>
        <taxon>Varidnaviria</taxon>
        <taxon>Bamfordvirae</taxon>
        <taxon>Nucleocytoviricota</taxon>
        <taxon>Megaviricetes</taxon>
        <taxon>Imitervirales</taxon>
        <taxon>Mimiviridae</taxon>
    </lineage>
</organism>
<dbReference type="InterPro" id="IPR051938">
    <property type="entry name" value="Apopto_cytoskel_mod"/>
</dbReference>
<dbReference type="Pfam" id="PF00226">
    <property type="entry name" value="DnaJ"/>
    <property type="match status" value="1"/>
</dbReference>
<accession>A0A3G4ZXX6</accession>
<protein>
    <submittedName>
        <fullName evidence="4">DnaJ domain protein</fullName>
    </submittedName>
</protein>
<dbReference type="EMBL" id="MK072179">
    <property type="protein sequence ID" value="AYV79768.1"/>
    <property type="molecule type" value="Genomic_DNA"/>
</dbReference>
<keyword evidence="1" id="KW-0143">Chaperone</keyword>
<dbReference type="SMART" id="SM00271">
    <property type="entry name" value="DnaJ"/>
    <property type="match status" value="1"/>
</dbReference>
<dbReference type="Gene3D" id="1.10.287.110">
    <property type="entry name" value="DnaJ domain"/>
    <property type="match status" value="1"/>
</dbReference>
<sequence length="318" mass="36784">MSSVIVKIEEIAQLDLYPILHVKSNATIKDIKKNYKKLILRYHPDKGHKKNPVKFERVKQAFTILSNEDLRKKYDALHQLYSKPISEISELKDDFKKFNQKKLSAEEQALNELDFKAKWDQLNNQHKYDPENRGVIPLDDMANQYNKLQYERDSLKVEFDNSYTFDTSKFNTIDFNTKFNEYCNTKYGADSTVLTTHNTNATALVGNFAGLDQQNLYTEQAADALHSKSSSLNDAFTLPSAHVMNTQIDKKSVKDRLKEYEQQTQQFKSMKVKDFTPNDFMGCGIIDNLINDTPKLLRTDPHVDTLDYSPTDLNIEQS</sequence>
<dbReference type="InterPro" id="IPR001623">
    <property type="entry name" value="DnaJ_domain"/>
</dbReference>
<dbReference type="PANTHER" id="PTHR44145">
    <property type="entry name" value="DNAJ HOMOLOG SUBFAMILY A MEMBER 3, MITOCHONDRIAL"/>
    <property type="match status" value="1"/>
</dbReference>